<reference evidence="1" key="1">
    <citation type="submission" date="2022-06" db="EMBL/GenBank/DDBJ databases">
        <title>Phylogenomic reconstructions and comparative analyses of Kickxellomycotina fungi.</title>
        <authorList>
            <person name="Reynolds N.K."/>
            <person name="Stajich J.E."/>
            <person name="Barry K."/>
            <person name="Grigoriev I.V."/>
            <person name="Crous P."/>
            <person name="Smith M.E."/>
        </authorList>
    </citation>
    <scope>NUCLEOTIDE SEQUENCE</scope>
    <source>
        <strain evidence="1">RSA 2271</strain>
    </source>
</reference>
<gene>
    <name evidence="1" type="primary">MIH1</name>
    <name evidence="1" type="ORF">EV182_004945</name>
</gene>
<keyword evidence="1" id="KW-0378">Hydrolase</keyword>
<sequence length="579" mass="63299">MSRNTESTPSATIQDSVPSLLSSPTSLGPVGPMAFSGYNPFCVDRIAPRKAAFKESRIPDHAPSASPIANIMGSTLLPHLAPDASSPILSAAAAPKFKTLDASLGSNTHRLFKRKFDLDSSIEDSSFGMMLQANSPSTHFVESMRRQRSLHQQRGSSRLPWATKSSGLAQMGDILMGDGNSSFASSTDDGETSSFEDSGSFLGAMGGYPHLSQQPLGHERTDGNCFNSSSSSHRRQKSLSLFFDDKFDAGSALTPVRPTISAPMKRARSQSSSTMGLRNICEDADDVAPSAELAAPAAADPVDSDPPSFTVGSPCSPECLVLPCHSAPTDTVKRIDAQTMSDVISGKYKNKYDEHLVVDCRFPYEYQGGHIKDAVNAPTIESLEKLLLEQPVTDKKTVVILHCEYSIQRAPTMASHLRRRDRELNAHRYPKLYYPEIYVLKGGYRNFFAHHKHQCYPQNYVEMNDSAFTEDCRQRMAHFNRQFKRAKSVNDASIRSFGCSPTSLMSGSGNNSSGNGPLRVAARLGRTRSMRPSSRTLPSLSLSLSSTVGSHSYPNLYHNNNQGNDGDRDSYLSSLRIFR</sequence>
<protein>
    <submittedName>
        <fullName evidence="1">M-phase inducer phosphatase</fullName>
        <ecNumber evidence="1">3.1.3.48</ecNumber>
    </submittedName>
</protein>
<evidence type="ECO:0000313" key="1">
    <source>
        <dbReference type="EMBL" id="KAJ1673586.1"/>
    </source>
</evidence>
<organism evidence="1 2">
    <name type="scientific">Spiromyces aspiralis</name>
    <dbReference type="NCBI Taxonomy" id="68401"/>
    <lineage>
        <taxon>Eukaryota</taxon>
        <taxon>Fungi</taxon>
        <taxon>Fungi incertae sedis</taxon>
        <taxon>Zoopagomycota</taxon>
        <taxon>Kickxellomycotina</taxon>
        <taxon>Kickxellomycetes</taxon>
        <taxon>Kickxellales</taxon>
        <taxon>Kickxellaceae</taxon>
        <taxon>Spiromyces</taxon>
    </lineage>
</organism>
<dbReference type="EC" id="3.1.3.48" evidence="1"/>
<name>A0ACC1HE35_9FUNG</name>
<evidence type="ECO:0000313" key="2">
    <source>
        <dbReference type="Proteomes" id="UP001145114"/>
    </source>
</evidence>
<keyword evidence="2" id="KW-1185">Reference proteome</keyword>
<accession>A0ACC1HE35</accession>
<dbReference type="Proteomes" id="UP001145114">
    <property type="component" value="Unassembled WGS sequence"/>
</dbReference>
<proteinExistence type="predicted"/>
<dbReference type="EMBL" id="JAMZIH010006778">
    <property type="protein sequence ID" value="KAJ1673586.1"/>
    <property type="molecule type" value="Genomic_DNA"/>
</dbReference>
<comment type="caution">
    <text evidence="1">The sequence shown here is derived from an EMBL/GenBank/DDBJ whole genome shotgun (WGS) entry which is preliminary data.</text>
</comment>